<evidence type="ECO:0000256" key="9">
    <source>
        <dbReference type="RuleBase" id="RU363036"/>
    </source>
</evidence>
<comment type="function">
    <text evidence="8">Catalyzes the attachment of tryptophan to tRNA(Trp).</text>
</comment>
<comment type="caution">
    <text evidence="10">The sequence shown here is derived from an EMBL/GenBank/DDBJ whole genome shotgun (WGS) entry which is preliminary data.</text>
</comment>
<dbReference type="InterPro" id="IPR001412">
    <property type="entry name" value="aa-tRNA-synth_I_CS"/>
</dbReference>
<accession>A0A1F7UMV4</accession>
<dbReference type="PRINTS" id="PR01039">
    <property type="entry name" value="TRNASYNTHTRP"/>
</dbReference>
<evidence type="ECO:0000313" key="10">
    <source>
        <dbReference type="EMBL" id="OGL79017.1"/>
    </source>
</evidence>
<dbReference type="EC" id="6.1.1.2" evidence="8"/>
<dbReference type="NCBIfam" id="TIGR00233">
    <property type="entry name" value="trpS"/>
    <property type="match status" value="1"/>
</dbReference>
<dbReference type="EMBL" id="MGEH01000019">
    <property type="protein sequence ID" value="OGL79017.1"/>
    <property type="molecule type" value="Genomic_DNA"/>
</dbReference>
<dbReference type="GO" id="GO:0006436">
    <property type="term" value="P:tryptophanyl-tRNA aminoacylation"/>
    <property type="evidence" value="ECO:0007669"/>
    <property type="project" value="UniProtKB-UniRule"/>
</dbReference>
<feature type="binding site" evidence="8">
    <location>
        <begin position="18"/>
        <end position="19"/>
    </location>
    <ligand>
        <name>ATP</name>
        <dbReference type="ChEBI" id="CHEBI:30616"/>
    </ligand>
</feature>
<dbReference type="AlphaFoldDB" id="A0A1F7UMV4"/>
<comment type="catalytic activity">
    <reaction evidence="7 8">
        <text>tRNA(Trp) + L-tryptophan + ATP = L-tryptophyl-tRNA(Trp) + AMP + diphosphate + H(+)</text>
        <dbReference type="Rhea" id="RHEA:24080"/>
        <dbReference type="Rhea" id="RHEA-COMP:9671"/>
        <dbReference type="Rhea" id="RHEA-COMP:9705"/>
        <dbReference type="ChEBI" id="CHEBI:15378"/>
        <dbReference type="ChEBI" id="CHEBI:30616"/>
        <dbReference type="ChEBI" id="CHEBI:33019"/>
        <dbReference type="ChEBI" id="CHEBI:57912"/>
        <dbReference type="ChEBI" id="CHEBI:78442"/>
        <dbReference type="ChEBI" id="CHEBI:78535"/>
        <dbReference type="ChEBI" id="CHEBI:456215"/>
        <dbReference type="EC" id="6.1.1.2"/>
    </reaction>
</comment>
<comment type="caution">
    <text evidence="8">Lacks conserved residue(s) required for the propagation of feature annotation.</text>
</comment>
<feature type="short sequence motif" description="'KMSKS' region" evidence="8">
    <location>
        <begin position="194"/>
        <end position="198"/>
    </location>
</feature>
<dbReference type="PANTHER" id="PTHR43766:SF1">
    <property type="entry name" value="TRYPTOPHAN--TRNA LIGASE, MITOCHONDRIAL"/>
    <property type="match status" value="1"/>
</dbReference>
<evidence type="ECO:0000256" key="5">
    <source>
        <dbReference type="ARBA" id="ARBA00022917"/>
    </source>
</evidence>
<dbReference type="Pfam" id="PF00579">
    <property type="entry name" value="tRNA-synt_1b"/>
    <property type="match status" value="1"/>
</dbReference>
<name>A0A1F7UMV4_9BACT</name>
<protein>
    <recommendedName>
        <fullName evidence="8">Tryptophan--tRNA ligase</fullName>
        <ecNumber evidence="8">6.1.1.2</ecNumber>
    </recommendedName>
    <alternativeName>
        <fullName evidence="8">Tryptophanyl-tRNA synthetase</fullName>
        <shortName evidence="8">TrpRS</shortName>
    </alternativeName>
</protein>
<feature type="binding site" evidence="8">
    <location>
        <position position="134"/>
    </location>
    <ligand>
        <name>L-tryptophan</name>
        <dbReference type="ChEBI" id="CHEBI:57912"/>
    </ligand>
</feature>
<dbReference type="Proteomes" id="UP000176603">
    <property type="component" value="Unassembled WGS sequence"/>
</dbReference>
<evidence type="ECO:0000256" key="7">
    <source>
        <dbReference type="ARBA" id="ARBA00049929"/>
    </source>
</evidence>
<gene>
    <name evidence="8" type="primary">trpS</name>
    <name evidence="10" type="ORF">A3E39_03665</name>
</gene>
<evidence type="ECO:0000313" key="11">
    <source>
        <dbReference type="Proteomes" id="UP000176603"/>
    </source>
</evidence>
<feature type="binding site" evidence="8">
    <location>
        <begin position="10"/>
        <end position="12"/>
    </location>
    <ligand>
        <name>ATP</name>
        <dbReference type="ChEBI" id="CHEBI:30616"/>
    </ligand>
</feature>
<feature type="binding site" evidence="8">
    <location>
        <begin position="146"/>
        <end position="148"/>
    </location>
    <ligand>
        <name>ATP</name>
        <dbReference type="ChEBI" id="CHEBI:30616"/>
    </ligand>
</feature>
<keyword evidence="2 8" id="KW-0436">Ligase</keyword>
<dbReference type="HAMAP" id="MF_00140_B">
    <property type="entry name" value="Trp_tRNA_synth_B"/>
    <property type="match status" value="1"/>
</dbReference>
<dbReference type="FunFam" id="1.10.240.10:FF:000002">
    <property type="entry name" value="Tryptophan--tRNA ligase"/>
    <property type="match status" value="1"/>
</dbReference>
<dbReference type="Gene3D" id="1.10.240.10">
    <property type="entry name" value="Tyrosyl-Transfer RNA Synthetase"/>
    <property type="match status" value="1"/>
</dbReference>
<sequence>MKSLCLSGVQPTNFLHVGNYIGALKQWVEIQHRFPCYFCIVDLHAITVAQDPKQLRENVLNTAATYLAVGIDPKRSHVFIQSEVHEHAELGWILGTITRIAELERMTQFKDKAKRRADNVGVGLFTYPALMAADILLYDTTVVPVGEDQMQHVELTRTIARRFNTTFGDTFVIPQALIQKQGARIMGLDDPSVKMSKSATSTMNYIALTDDDDTIRKKIMRAVTDSGKDIVYDPDKKPAVTNLLTIFHHMTGRTIKDLENEFEGKGYGDLKKALADAVIAHVGPIRDKIAEYRKDPKELMRVLDAGRDAAQELATTKMKIVRERVGLGRA</sequence>
<dbReference type="PANTHER" id="PTHR43766">
    <property type="entry name" value="TRYPTOPHAN--TRNA LIGASE, MITOCHONDRIAL"/>
    <property type="match status" value="1"/>
</dbReference>
<evidence type="ECO:0000256" key="4">
    <source>
        <dbReference type="ARBA" id="ARBA00022840"/>
    </source>
</evidence>
<dbReference type="GO" id="GO:0004830">
    <property type="term" value="F:tryptophan-tRNA ligase activity"/>
    <property type="evidence" value="ECO:0007669"/>
    <property type="project" value="UniProtKB-UniRule"/>
</dbReference>
<keyword evidence="4 8" id="KW-0067">ATP-binding</keyword>
<evidence type="ECO:0000256" key="3">
    <source>
        <dbReference type="ARBA" id="ARBA00022741"/>
    </source>
</evidence>
<dbReference type="CDD" id="cd00806">
    <property type="entry name" value="TrpRS_core"/>
    <property type="match status" value="1"/>
</dbReference>
<proteinExistence type="inferred from homology"/>
<evidence type="ECO:0000256" key="1">
    <source>
        <dbReference type="ARBA" id="ARBA00005594"/>
    </source>
</evidence>
<keyword evidence="6 8" id="KW-0030">Aminoacyl-tRNA synthetase</keyword>
<dbReference type="InterPro" id="IPR002306">
    <property type="entry name" value="Trp-tRNA-ligase"/>
</dbReference>
<keyword evidence="3 8" id="KW-0547">Nucleotide-binding</keyword>
<dbReference type="Gene3D" id="3.40.50.620">
    <property type="entry name" value="HUPs"/>
    <property type="match status" value="1"/>
</dbReference>
<reference evidence="10 11" key="1">
    <citation type="journal article" date="2016" name="Nat. Commun.">
        <title>Thousands of microbial genomes shed light on interconnected biogeochemical processes in an aquifer system.</title>
        <authorList>
            <person name="Anantharaman K."/>
            <person name="Brown C.T."/>
            <person name="Hug L.A."/>
            <person name="Sharon I."/>
            <person name="Castelle C.J."/>
            <person name="Probst A.J."/>
            <person name="Thomas B.C."/>
            <person name="Singh A."/>
            <person name="Wilkins M.J."/>
            <person name="Karaoz U."/>
            <person name="Brodie E.L."/>
            <person name="Williams K.H."/>
            <person name="Hubbard S.S."/>
            <person name="Banfield J.F."/>
        </authorList>
    </citation>
    <scope>NUCLEOTIDE SEQUENCE [LARGE SCALE GENOMIC DNA]</scope>
</reference>
<comment type="similarity">
    <text evidence="1 8 9">Belongs to the class-I aminoacyl-tRNA synthetase family.</text>
</comment>
<dbReference type="PROSITE" id="PS00178">
    <property type="entry name" value="AA_TRNA_LIGASE_I"/>
    <property type="match status" value="1"/>
</dbReference>
<keyword evidence="8" id="KW-0963">Cytoplasm</keyword>
<evidence type="ECO:0000256" key="8">
    <source>
        <dbReference type="HAMAP-Rule" id="MF_00140"/>
    </source>
</evidence>
<dbReference type="GO" id="GO:0005829">
    <property type="term" value="C:cytosol"/>
    <property type="evidence" value="ECO:0007669"/>
    <property type="project" value="TreeGrafter"/>
</dbReference>
<evidence type="ECO:0000256" key="6">
    <source>
        <dbReference type="ARBA" id="ARBA00023146"/>
    </source>
</evidence>
<evidence type="ECO:0000256" key="2">
    <source>
        <dbReference type="ARBA" id="ARBA00022598"/>
    </source>
</evidence>
<dbReference type="GO" id="GO:0005524">
    <property type="term" value="F:ATP binding"/>
    <property type="evidence" value="ECO:0007669"/>
    <property type="project" value="UniProtKB-UniRule"/>
</dbReference>
<feature type="binding site" evidence="8">
    <location>
        <position position="185"/>
    </location>
    <ligand>
        <name>ATP</name>
        <dbReference type="ChEBI" id="CHEBI:30616"/>
    </ligand>
</feature>
<comment type="subcellular location">
    <subcellularLocation>
        <location evidence="8">Cytoplasm</location>
    </subcellularLocation>
</comment>
<feature type="binding site" evidence="8">
    <location>
        <begin position="194"/>
        <end position="198"/>
    </location>
    <ligand>
        <name>ATP</name>
        <dbReference type="ChEBI" id="CHEBI:30616"/>
    </ligand>
</feature>
<dbReference type="InterPro" id="IPR050203">
    <property type="entry name" value="Trp-tRNA_synthetase"/>
</dbReference>
<comment type="subunit">
    <text evidence="8">Homodimer.</text>
</comment>
<dbReference type="SUPFAM" id="SSF52374">
    <property type="entry name" value="Nucleotidylyl transferase"/>
    <property type="match status" value="1"/>
</dbReference>
<dbReference type="InterPro" id="IPR024109">
    <property type="entry name" value="Trp-tRNA-ligase_bac-type"/>
</dbReference>
<organism evidence="10 11">
    <name type="scientific">Candidatus Uhrbacteria bacterium RIFCSPHIGHO2_12_FULL_60_25</name>
    <dbReference type="NCBI Taxonomy" id="1802399"/>
    <lineage>
        <taxon>Bacteria</taxon>
        <taxon>Candidatus Uhriibacteriota</taxon>
    </lineage>
</organism>
<dbReference type="InterPro" id="IPR014729">
    <property type="entry name" value="Rossmann-like_a/b/a_fold"/>
</dbReference>
<keyword evidence="5 8" id="KW-0648">Protein biosynthesis</keyword>
<dbReference type="InterPro" id="IPR002305">
    <property type="entry name" value="aa-tRNA-synth_Ic"/>
</dbReference>
<dbReference type="STRING" id="1802399.A3E39_03665"/>